<organism evidence="1 2">
    <name type="scientific">Allomyces macrogynus (strain ATCC 38327)</name>
    <name type="common">Allomyces javanicus var. macrogynus</name>
    <dbReference type="NCBI Taxonomy" id="578462"/>
    <lineage>
        <taxon>Eukaryota</taxon>
        <taxon>Fungi</taxon>
        <taxon>Fungi incertae sedis</taxon>
        <taxon>Blastocladiomycota</taxon>
        <taxon>Blastocladiomycetes</taxon>
        <taxon>Blastocladiales</taxon>
        <taxon>Blastocladiaceae</taxon>
        <taxon>Allomyces</taxon>
    </lineage>
</organism>
<keyword evidence="2" id="KW-1185">Reference proteome</keyword>
<protein>
    <submittedName>
        <fullName evidence="1">Uncharacterized protein</fullName>
    </submittedName>
</protein>
<gene>
    <name evidence="1" type="ORF">AMAG_14829</name>
</gene>
<dbReference type="EMBL" id="GG745363">
    <property type="protein sequence ID" value="KNE69991.1"/>
    <property type="molecule type" value="Genomic_DNA"/>
</dbReference>
<reference evidence="2" key="2">
    <citation type="submission" date="2009-11" db="EMBL/GenBank/DDBJ databases">
        <title>The Genome Sequence of Allomyces macrogynus strain ATCC 38327.</title>
        <authorList>
            <consortium name="The Broad Institute Genome Sequencing Platform"/>
            <person name="Russ C."/>
            <person name="Cuomo C."/>
            <person name="Shea T."/>
            <person name="Young S.K."/>
            <person name="Zeng Q."/>
            <person name="Koehrsen M."/>
            <person name="Haas B."/>
            <person name="Borodovsky M."/>
            <person name="Guigo R."/>
            <person name="Alvarado L."/>
            <person name="Berlin A."/>
            <person name="Borenstein D."/>
            <person name="Chen Z."/>
            <person name="Engels R."/>
            <person name="Freedman E."/>
            <person name="Gellesch M."/>
            <person name="Goldberg J."/>
            <person name="Griggs A."/>
            <person name="Gujja S."/>
            <person name="Heiman D."/>
            <person name="Hepburn T."/>
            <person name="Howarth C."/>
            <person name="Jen D."/>
            <person name="Larson L."/>
            <person name="Lewis B."/>
            <person name="Mehta T."/>
            <person name="Park D."/>
            <person name="Pearson M."/>
            <person name="Roberts A."/>
            <person name="Saif S."/>
            <person name="Shenoy N."/>
            <person name="Sisk P."/>
            <person name="Stolte C."/>
            <person name="Sykes S."/>
            <person name="Walk T."/>
            <person name="White J."/>
            <person name="Yandava C."/>
            <person name="Burger G."/>
            <person name="Gray M.W."/>
            <person name="Holland P.W.H."/>
            <person name="King N."/>
            <person name="Lang F.B.F."/>
            <person name="Roger A.J."/>
            <person name="Ruiz-Trillo I."/>
            <person name="Lander E."/>
            <person name="Nusbaum C."/>
        </authorList>
    </citation>
    <scope>NUCLEOTIDE SEQUENCE [LARGE SCALE GENOMIC DNA]</scope>
    <source>
        <strain evidence="2">ATCC 38327</strain>
    </source>
</reference>
<proteinExistence type="predicted"/>
<dbReference type="Proteomes" id="UP000054350">
    <property type="component" value="Unassembled WGS sequence"/>
</dbReference>
<evidence type="ECO:0000313" key="2">
    <source>
        <dbReference type="Proteomes" id="UP000054350"/>
    </source>
</evidence>
<reference evidence="1 2" key="1">
    <citation type="submission" date="2009-11" db="EMBL/GenBank/DDBJ databases">
        <title>Annotation of Allomyces macrogynus ATCC 38327.</title>
        <authorList>
            <consortium name="The Broad Institute Genome Sequencing Platform"/>
            <person name="Russ C."/>
            <person name="Cuomo C."/>
            <person name="Burger G."/>
            <person name="Gray M.W."/>
            <person name="Holland P.W.H."/>
            <person name="King N."/>
            <person name="Lang F.B.F."/>
            <person name="Roger A.J."/>
            <person name="Ruiz-Trillo I."/>
            <person name="Young S.K."/>
            <person name="Zeng Q."/>
            <person name="Gargeya S."/>
            <person name="Fitzgerald M."/>
            <person name="Haas B."/>
            <person name="Abouelleil A."/>
            <person name="Alvarado L."/>
            <person name="Arachchi H.M."/>
            <person name="Berlin A."/>
            <person name="Chapman S.B."/>
            <person name="Gearin G."/>
            <person name="Goldberg J."/>
            <person name="Griggs A."/>
            <person name="Gujja S."/>
            <person name="Hansen M."/>
            <person name="Heiman D."/>
            <person name="Howarth C."/>
            <person name="Larimer J."/>
            <person name="Lui A."/>
            <person name="MacDonald P.J.P."/>
            <person name="McCowen C."/>
            <person name="Montmayeur A."/>
            <person name="Murphy C."/>
            <person name="Neiman D."/>
            <person name="Pearson M."/>
            <person name="Priest M."/>
            <person name="Roberts A."/>
            <person name="Saif S."/>
            <person name="Shea T."/>
            <person name="Sisk P."/>
            <person name="Stolte C."/>
            <person name="Sykes S."/>
            <person name="Wortman J."/>
            <person name="Nusbaum C."/>
            <person name="Birren B."/>
        </authorList>
    </citation>
    <scope>NUCLEOTIDE SEQUENCE [LARGE SCALE GENOMIC DNA]</scope>
    <source>
        <strain evidence="1 2">ATCC 38327</strain>
    </source>
</reference>
<name>A0A0L0T5N5_ALLM3</name>
<accession>A0A0L0T5N5</accession>
<sequence length="184" mass="20178">MTTLIVKPKVYSGKTYASGAALGALPHLTTLRLPSVNFYWTDYHQVVLPRVASLAGSHQVLATVIAPNVVHVESLGFGGAHGVRIVPANARSIHVHDMHLELLAALSRQANLKSVSAKRIWRGDMSMHVVTLEYRQGHPVWRMLARHLDLFAIMACPKRLVVHVVHVDDADVAMEELAMGIAAF</sequence>
<dbReference type="VEuPathDB" id="FungiDB:AMAG_14829"/>
<dbReference type="AlphaFoldDB" id="A0A0L0T5N5"/>
<evidence type="ECO:0000313" key="1">
    <source>
        <dbReference type="EMBL" id="KNE69991.1"/>
    </source>
</evidence>